<keyword evidence="1" id="KW-0732">Signal</keyword>
<name>A0AAE0XAU9_9PEZI</name>
<dbReference type="AlphaFoldDB" id="A0AAE0XAU9"/>
<proteinExistence type="predicted"/>
<evidence type="ECO:0008006" key="4">
    <source>
        <dbReference type="Google" id="ProtNLM"/>
    </source>
</evidence>
<evidence type="ECO:0000256" key="1">
    <source>
        <dbReference type="SAM" id="SignalP"/>
    </source>
</evidence>
<feature type="signal peptide" evidence="1">
    <location>
        <begin position="1"/>
        <end position="27"/>
    </location>
</feature>
<accession>A0AAE0XAU9</accession>
<gene>
    <name evidence="2" type="ORF">B0T22DRAFT_461184</name>
</gene>
<sequence>MATFRLLQLSLSALGVMTSLYAPTTSAQSWYSDSTTYAESMTCTTRSASTGVTPLPTDYARFSETSYFSEPVVTDDTTVYVTANTTTAYPVTSWSYVTLRPTITLDKTTTTKYLTATPTIATLTSTTVVCTNGVTPTSTVTVYRGHYSAIPGQNTTLPAAFPTAVACTVTFTALIHVWPTVQGSGTVTSTVTPSSAGAVTSTTITETWPTTVYRSTVLVTFGNYAVATSVATVSKACKPKPTVTYEARCAPSNLIAEMDGQGLDVVTFNPRFTFGGWADMSAGDPSKCCQLCADNRGCVASVYWAQSNACLLGYVGGDERCPEAFTYHAPSYWEPRLAQIYQVGSGCGTIRYVPGG</sequence>
<reference evidence="2" key="1">
    <citation type="journal article" date="2023" name="Mol. Phylogenet. Evol.">
        <title>Genome-scale phylogeny and comparative genomics of the fungal order Sordariales.</title>
        <authorList>
            <person name="Hensen N."/>
            <person name="Bonometti L."/>
            <person name="Westerberg I."/>
            <person name="Brannstrom I.O."/>
            <person name="Guillou S."/>
            <person name="Cros-Aarteil S."/>
            <person name="Calhoun S."/>
            <person name="Haridas S."/>
            <person name="Kuo A."/>
            <person name="Mondo S."/>
            <person name="Pangilinan J."/>
            <person name="Riley R."/>
            <person name="LaButti K."/>
            <person name="Andreopoulos B."/>
            <person name="Lipzen A."/>
            <person name="Chen C."/>
            <person name="Yan M."/>
            <person name="Daum C."/>
            <person name="Ng V."/>
            <person name="Clum A."/>
            <person name="Steindorff A."/>
            <person name="Ohm R.A."/>
            <person name="Martin F."/>
            <person name="Silar P."/>
            <person name="Natvig D.O."/>
            <person name="Lalanne C."/>
            <person name="Gautier V."/>
            <person name="Ament-Velasquez S.L."/>
            <person name="Kruys A."/>
            <person name="Hutchinson M.I."/>
            <person name="Powell A.J."/>
            <person name="Barry K."/>
            <person name="Miller A.N."/>
            <person name="Grigoriev I.V."/>
            <person name="Debuchy R."/>
            <person name="Gladieux P."/>
            <person name="Hiltunen Thoren M."/>
            <person name="Johannesson H."/>
        </authorList>
    </citation>
    <scope>NUCLEOTIDE SEQUENCE</scope>
    <source>
        <strain evidence="2">CBS 314.62</strain>
    </source>
</reference>
<comment type="caution">
    <text evidence="2">The sequence shown here is derived from an EMBL/GenBank/DDBJ whole genome shotgun (WGS) entry which is preliminary data.</text>
</comment>
<protein>
    <recommendedName>
        <fullName evidence="4">Apple domain-containing protein</fullName>
    </recommendedName>
</protein>
<evidence type="ECO:0000313" key="3">
    <source>
        <dbReference type="Proteomes" id="UP001270362"/>
    </source>
</evidence>
<evidence type="ECO:0000313" key="2">
    <source>
        <dbReference type="EMBL" id="KAK3689241.1"/>
    </source>
</evidence>
<organism evidence="2 3">
    <name type="scientific">Podospora appendiculata</name>
    <dbReference type="NCBI Taxonomy" id="314037"/>
    <lineage>
        <taxon>Eukaryota</taxon>
        <taxon>Fungi</taxon>
        <taxon>Dikarya</taxon>
        <taxon>Ascomycota</taxon>
        <taxon>Pezizomycotina</taxon>
        <taxon>Sordariomycetes</taxon>
        <taxon>Sordariomycetidae</taxon>
        <taxon>Sordariales</taxon>
        <taxon>Podosporaceae</taxon>
        <taxon>Podospora</taxon>
    </lineage>
</organism>
<feature type="chain" id="PRO_5041991135" description="Apple domain-containing protein" evidence="1">
    <location>
        <begin position="28"/>
        <end position="356"/>
    </location>
</feature>
<dbReference type="Proteomes" id="UP001270362">
    <property type="component" value="Unassembled WGS sequence"/>
</dbReference>
<dbReference type="EMBL" id="JAULSO010000002">
    <property type="protein sequence ID" value="KAK3689241.1"/>
    <property type="molecule type" value="Genomic_DNA"/>
</dbReference>
<keyword evidence="3" id="KW-1185">Reference proteome</keyword>
<reference evidence="2" key="2">
    <citation type="submission" date="2023-06" db="EMBL/GenBank/DDBJ databases">
        <authorList>
            <consortium name="Lawrence Berkeley National Laboratory"/>
            <person name="Haridas S."/>
            <person name="Hensen N."/>
            <person name="Bonometti L."/>
            <person name="Westerberg I."/>
            <person name="Brannstrom I.O."/>
            <person name="Guillou S."/>
            <person name="Cros-Aarteil S."/>
            <person name="Calhoun S."/>
            <person name="Kuo A."/>
            <person name="Mondo S."/>
            <person name="Pangilinan J."/>
            <person name="Riley R."/>
            <person name="Labutti K."/>
            <person name="Andreopoulos B."/>
            <person name="Lipzen A."/>
            <person name="Chen C."/>
            <person name="Yanf M."/>
            <person name="Daum C."/>
            <person name="Ng V."/>
            <person name="Clum A."/>
            <person name="Steindorff A."/>
            <person name="Ohm R."/>
            <person name="Martin F."/>
            <person name="Silar P."/>
            <person name="Natvig D."/>
            <person name="Lalanne C."/>
            <person name="Gautier V."/>
            <person name="Ament-Velasquez S.L."/>
            <person name="Kruys A."/>
            <person name="Hutchinson M.I."/>
            <person name="Powell A.J."/>
            <person name="Barry K."/>
            <person name="Miller A.N."/>
            <person name="Grigoriev I.V."/>
            <person name="Debuchy R."/>
            <person name="Gladieux P."/>
            <person name="Thoren M.H."/>
            <person name="Johannesson H."/>
        </authorList>
    </citation>
    <scope>NUCLEOTIDE SEQUENCE</scope>
    <source>
        <strain evidence="2">CBS 314.62</strain>
    </source>
</reference>